<evidence type="ECO:0000256" key="12">
    <source>
        <dbReference type="ARBA" id="ARBA00023211"/>
    </source>
</evidence>
<comment type="cofactor">
    <cofactor evidence="1">
        <name>[4Fe-4S] cluster</name>
        <dbReference type="ChEBI" id="CHEBI:49883"/>
    </cofactor>
</comment>
<keyword evidence="6 13" id="KW-0479">Metal-binding</keyword>
<dbReference type="GO" id="GO:0004527">
    <property type="term" value="F:exonuclease activity"/>
    <property type="evidence" value="ECO:0007669"/>
    <property type="project" value="UniProtKB-KW"/>
</dbReference>
<comment type="similarity">
    <text evidence="2 13">Belongs to the CRISPR-associated exonuclease Cas4 family.</text>
</comment>
<dbReference type="InterPro" id="IPR022765">
    <property type="entry name" value="Dna2/Cas4_DUF83"/>
</dbReference>
<keyword evidence="7 13" id="KW-0378">Hydrolase</keyword>
<dbReference type="InterPro" id="IPR051827">
    <property type="entry name" value="Cas4_exonuclease"/>
</dbReference>
<comment type="cofactor">
    <cofactor evidence="13">
        <name>Mg(2+)</name>
        <dbReference type="ChEBI" id="CHEBI:18420"/>
    </cofactor>
    <cofactor evidence="13">
        <name>Mn(2+)</name>
        <dbReference type="ChEBI" id="CHEBI:29035"/>
    </cofactor>
    <text evidence="13">Mg(2+) or Mn(2+) required for ssDNA cleavage activity.</text>
</comment>
<evidence type="ECO:0000313" key="15">
    <source>
        <dbReference type="EMBL" id="HGT83756.1"/>
    </source>
</evidence>
<keyword evidence="10 13" id="KW-0411">Iron-sulfur</keyword>
<evidence type="ECO:0000256" key="5">
    <source>
        <dbReference type="ARBA" id="ARBA00022722"/>
    </source>
</evidence>
<evidence type="ECO:0000256" key="2">
    <source>
        <dbReference type="ARBA" id="ARBA00009189"/>
    </source>
</evidence>
<comment type="function">
    <text evidence="13">CRISPR (clustered regularly interspaced short palindromic repeat) is an adaptive immune system that provides protection against mobile genetic elements (viruses, transposable elements and conjugative plasmids). CRISPR clusters contain sequences complementary to antecedent mobile elements and target invading nucleic acids. CRISPR clusters are transcribed and processed into CRISPR RNA (crRNA).</text>
</comment>
<keyword evidence="11 13" id="KW-0051">Antiviral defense</keyword>
<accession>A0A7J3M499</accession>
<dbReference type="PANTHER" id="PTHR36531">
    <property type="entry name" value="CRISPR-ASSOCIATED EXONUCLEASE CAS4"/>
    <property type="match status" value="1"/>
</dbReference>
<dbReference type="GO" id="GO:0046872">
    <property type="term" value="F:metal ion binding"/>
    <property type="evidence" value="ECO:0007669"/>
    <property type="project" value="UniProtKB-KW"/>
</dbReference>
<evidence type="ECO:0000256" key="13">
    <source>
        <dbReference type="RuleBase" id="RU365022"/>
    </source>
</evidence>
<dbReference type="EC" id="3.1.12.1" evidence="3 13"/>
<evidence type="ECO:0000256" key="3">
    <source>
        <dbReference type="ARBA" id="ARBA00012768"/>
    </source>
</evidence>
<evidence type="ECO:0000256" key="9">
    <source>
        <dbReference type="ARBA" id="ARBA00023004"/>
    </source>
</evidence>
<evidence type="ECO:0000256" key="7">
    <source>
        <dbReference type="ARBA" id="ARBA00022801"/>
    </source>
</evidence>
<evidence type="ECO:0000256" key="4">
    <source>
        <dbReference type="ARBA" id="ARBA00020049"/>
    </source>
</evidence>
<evidence type="ECO:0000256" key="1">
    <source>
        <dbReference type="ARBA" id="ARBA00001966"/>
    </source>
</evidence>
<dbReference type="Gene3D" id="3.90.320.10">
    <property type="match status" value="1"/>
</dbReference>
<keyword evidence="8 13" id="KW-0269">Exonuclease</keyword>
<name>A0A7J3M499_ARCFL</name>
<comment type="cofactor">
    <cofactor evidence="13">
        <name>iron-sulfur cluster</name>
        <dbReference type="ChEBI" id="CHEBI:30408"/>
    </cofactor>
</comment>
<evidence type="ECO:0000259" key="14">
    <source>
        <dbReference type="Pfam" id="PF01930"/>
    </source>
</evidence>
<evidence type="ECO:0000256" key="8">
    <source>
        <dbReference type="ARBA" id="ARBA00022839"/>
    </source>
</evidence>
<dbReference type="InterPro" id="IPR011604">
    <property type="entry name" value="PDDEXK-like_dom_sf"/>
</dbReference>
<keyword evidence="12 13" id="KW-0464">Manganese</keyword>
<protein>
    <recommendedName>
        <fullName evidence="4 13">CRISPR-associated exonuclease Cas4</fullName>
        <ecNumber evidence="3 13">3.1.12.1</ecNumber>
    </recommendedName>
</protein>
<dbReference type="GO" id="GO:0051607">
    <property type="term" value="P:defense response to virus"/>
    <property type="evidence" value="ECO:0007669"/>
    <property type="project" value="UniProtKB-KW"/>
</dbReference>
<dbReference type="AlphaFoldDB" id="A0A7J3M499"/>
<evidence type="ECO:0000256" key="10">
    <source>
        <dbReference type="ARBA" id="ARBA00023014"/>
    </source>
</evidence>
<dbReference type="PANTHER" id="PTHR36531:SF6">
    <property type="entry name" value="DNA REPLICATION ATP-DEPENDENT HELICASE_NUCLEASE DNA2"/>
    <property type="match status" value="1"/>
</dbReference>
<sequence>MLDSRRTGKIDVSDVVQFLYCPRKVYFIKVAGFRIVKSKMEEGKKVQEEVFRKLEKIADKMGGKLSTNVALESDRHGISGRIDALILTQNFAFPIDVKFSKFSSISYAWKMQLTAYSVLVEENFGCRVETAFIYLVSEKELLKEVKIFPEDKKALLRLLEEIRELLESENYPKALKSKKCNYCEVAKFCV</sequence>
<dbReference type="EMBL" id="DSYZ01000162">
    <property type="protein sequence ID" value="HGT83756.1"/>
    <property type="molecule type" value="Genomic_DNA"/>
</dbReference>
<feature type="domain" description="DUF83" evidence="14">
    <location>
        <begin position="12"/>
        <end position="190"/>
    </location>
</feature>
<comment type="caution">
    <text evidence="15">The sequence shown here is derived from an EMBL/GenBank/DDBJ whole genome shotgun (WGS) entry which is preliminary data.</text>
</comment>
<dbReference type="InterPro" id="IPR013343">
    <property type="entry name" value="CRISPR-assoc_prot_Cas4"/>
</dbReference>
<dbReference type="Pfam" id="PF01930">
    <property type="entry name" value="Cas_Cas4"/>
    <property type="match status" value="1"/>
</dbReference>
<reference evidence="15" key="1">
    <citation type="journal article" date="2020" name="mSystems">
        <title>Genome- and Community-Level Interaction Insights into Carbon Utilization and Element Cycling Functions of Hydrothermarchaeota in Hydrothermal Sediment.</title>
        <authorList>
            <person name="Zhou Z."/>
            <person name="Liu Y."/>
            <person name="Xu W."/>
            <person name="Pan J."/>
            <person name="Luo Z.H."/>
            <person name="Li M."/>
        </authorList>
    </citation>
    <scope>NUCLEOTIDE SEQUENCE [LARGE SCALE GENOMIC DNA]</scope>
    <source>
        <strain evidence="15">SpSt-587</strain>
    </source>
</reference>
<dbReference type="NCBIfam" id="TIGR00372">
    <property type="entry name" value="cas4"/>
    <property type="match status" value="1"/>
</dbReference>
<dbReference type="GO" id="GO:0051536">
    <property type="term" value="F:iron-sulfur cluster binding"/>
    <property type="evidence" value="ECO:0007669"/>
    <property type="project" value="UniProtKB-KW"/>
</dbReference>
<keyword evidence="9 13" id="KW-0408">Iron</keyword>
<gene>
    <name evidence="15" type="primary">cas4</name>
    <name evidence="15" type="ORF">ENT52_08555</name>
</gene>
<evidence type="ECO:0000256" key="6">
    <source>
        <dbReference type="ARBA" id="ARBA00022723"/>
    </source>
</evidence>
<organism evidence="15">
    <name type="scientific">Archaeoglobus fulgidus</name>
    <dbReference type="NCBI Taxonomy" id="2234"/>
    <lineage>
        <taxon>Archaea</taxon>
        <taxon>Methanobacteriati</taxon>
        <taxon>Methanobacteriota</taxon>
        <taxon>Archaeoglobi</taxon>
        <taxon>Archaeoglobales</taxon>
        <taxon>Archaeoglobaceae</taxon>
        <taxon>Archaeoglobus</taxon>
    </lineage>
</organism>
<keyword evidence="5 13" id="KW-0540">Nuclease</keyword>
<proteinExistence type="inferred from homology"/>
<evidence type="ECO:0000256" key="11">
    <source>
        <dbReference type="ARBA" id="ARBA00023118"/>
    </source>
</evidence>